<evidence type="ECO:0000313" key="3">
    <source>
        <dbReference type="Proteomes" id="UP001201812"/>
    </source>
</evidence>
<proteinExistence type="predicted"/>
<evidence type="ECO:0000256" key="1">
    <source>
        <dbReference type="SAM" id="Phobius"/>
    </source>
</evidence>
<keyword evidence="1" id="KW-1133">Transmembrane helix</keyword>
<gene>
    <name evidence="2" type="ORF">DdX_18636</name>
</gene>
<name>A0AAD4MP52_9BILA</name>
<reference evidence="2" key="1">
    <citation type="submission" date="2022-01" db="EMBL/GenBank/DDBJ databases">
        <title>Genome Sequence Resource for Two Populations of Ditylenchus destructor, the Migratory Endoparasitic Phytonematode.</title>
        <authorList>
            <person name="Zhang H."/>
            <person name="Lin R."/>
            <person name="Xie B."/>
        </authorList>
    </citation>
    <scope>NUCLEOTIDE SEQUENCE</scope>
    <source>
        <strain evidence="2">BazhouSP</strain>
    </source>
</reference>
<keyword evidence="3" id="KW-1185">Reference proteome</keyword>
<organism evidence="2 3">
    <name type="scientific">Ditylenchus destructor</name>
    <dbReference type="NCBI Taxonomy" id="166010"/>
    <lineage>
        <taxon>Eukaryota</taxon>
        <taxon>Metazoa</taxon>
        <taxon>Ecdysozoa</taxon>
        <taxon>Nematoda</taxon>
        <taxon>Chromadorea</taxon>
        <taxon>Rhabditida</taxon>
        <taxon>Tylenchina</taxon>
        <taxon>Tylenchomorpha</taxon>
        <taxon>Sphaerularioidea</taxon>
        <taxon>Anguinidae</taxon>
        <taxon>Anguininae</taxon>
        <taxon>Ditylenchus</taxon>
    </lineage>
</organism>
<protein>
    <submittedName>
        <fullName evidence="2">Uncharacterized protein</fullName>
    </submittedName>
</protein>
<feature type="transmembrane region" description="Helical" evidence="1">
    <location>
        <begin position="56"/>
        <end position="81"/>
    </location>
</feature>
<comment type="caution">
    <text evidence="2">The sequence shown here is derived from an EMBL/GenBank/DDBJ whole genome shotgun (WGS) entry which is preliminary data.</text>
</comment>
<dbReference type="Proteomes" id="UP001201812">
    <property type="component" value="Unassembled WGS sequence"/>
</dbReference>
<feature type="transmembrane region" description="Helical" evidence="1">
    <location>
        <begin position="101"/>
        <end position="121"/>
    </location>
</feature>
<sequence>MTIDTDFVEQRLFGIGTMIHTYQFKLSATLLAHDRCYPTVYGTHEKISGVRNYEPYALLVFGIGSTIHTYLPTLSALLLTLDRCFTLTFPMQYNSRMAKRFLWLTLTCYTSWSIFVTYHVLREIPLDVEKG</sequence>
<keyword evidence="1" id="KW-0472">Membrane</keyword>
<dbReference type="EMBL" id="JAKKPZ010000282">
    <property type="protein sequence ID" value="KAI1697176.1"/>
    <property type="molecule type" value="Genomic_DNA"/>
</dbReference>
<keyword evidence="1" id="KW-0812">Transmembrane</keyword>
<evidence type="ECO:0000313" key="2">
    <source>
        <dbReference type="EMBL" id="KAI1697176.1"/>
    </source>
</evidence>
<accession>A0AAD4MP52</accession>
<dbReference type="AlphaFoldDB" id="A0AAD4MP52"/>